<keyword evidence="2" id="KW-0378">Hydrolase</keyword>
<dbReference type="SUPFAM" id="SSF102462">
    <property type="entry name" value="Peptidyl-tRNA hydrolase II"/>
    <property type="match status" value="1"/>
</dbReference>
<dbReference type="RefSeq" id="WP_227929216.1">
    <property type="nucleotide sequence ID" value="NZ_CP094984.1"/>
</dbReference>
<reference evidence="4" key="1">
    <citation type="submission" date="2021-10" db="EMBL/GenBank/DDBJ databases">
        <title>Novel species in genus Arthrobacter.</title>
        <authorList>
            <person name="Liu Y."/>
        </authorList>
    </citation>
    <scope>NUCLEOTIDE SEQUENCE</scope>
    <source>
        <strain evidence="4">Zg-Y462</strain>
        <strain evidence="6">zg-Y462</strain>
    </source>
</reference>
<protein>
    <recommendedName>
        <fullName evidence="1">peptidyl-tRNA hydrolase</fullName>
        <ecNumber evidence="1">3.1.1.29</ecNumber>
    </recommendedName>
</protein>
<dbReference type="EMBL" id="JAJFZT010000007">
    <property type="protein sequence ID" value="MCC3273448.1"/>
    <property type="molecule type" value="Genomic_DNA"/>
</dbReference>
<dbReference type="Proteomes" id="UP000829758">
    <property type="component" value="Chromosome"/>
</dbReference>
<dbReference type="EC" id="3.1.1.29" evidence="1"/>
<evidence type="ECO:0000313" key="5">
    <source>
        <dbReference type="EMBL" id="UON92578.1"/>
    </source>
</evidence>
<gene>
    <name evidence="4" type="ORF">LJ755_11980</name>
    <name evidence="5" type="ORF">MUK71_02725</name>
</gene>
<organism evidence="4 7">
    <name type="scientific">Arthrobacter zhangbolii</name>
    <dbReference type="NCBI Taxonomy" id="2886936"/>
    <lineage>
        <taxon>Bacteria</taxon>
        <taxon>Bacillati</taxon>
        <taxon>Actinomycetota</taxon>
        <taxon>Actinomycetes</taxon>
        <taxon>Micrococcales</taxon>
        <taxon>Micrococcaceae</taxon>
        <taxon>Arthrobacter</taxon>
    </lineage>
</organism>
<dbReference type="InterPro" id="IPR023476">
    <property type="entry name" value="Pep_tRNA_hydro_II_dom_sf"/>
</dbReference>
<dbReference type="EMBL" id="CP094984">
    <property type="protein sequence ID" value="UON92578.1"/>
    <property type="molecule type" value="Genomic_DNA"/>
</dbReference>
<evidence type="ECO:0000256" key="1">
    <source>
        <dbReference type="ARBA" id="ARBA00013260"/>
    </source>
</evidence>
<keyword evidence="6" id="KW-1185">Reference proteome</keyword>
<dbReference type="GO" id="GO:0004045">
    <property type="term" value="F:peptidyl-tRNA hydrolase activity"/>
    <property type="evidence" value="ECO:0007669"/>
    <property type="project" value="UniProtKB-EC"/>
</dbReference>
<accession>A0A9X1S9S4</accession>
<dbReference type="Pfam" id="PF01981">
    <property type="entry name" value="PTH2"/>
    <property type="match status" value="1"/>
</dbReference>
<evidence type="ECO:0000313" key="7">
    <source>
        <dbReference type="Proteomes" id="UP001155145"/>
    </source>
</evidence>
<sequence>MQPFDKVQPIVLLVDKSEPAAHRDAVAAAAVASLRSYAATQDSQAWENWLYGRFTKTVRRANPSTFERLAAEAPSGPVSVGRAQAIAFEPVTYGEMPKKLAKLQVSGTQLPDEPPAPQPDTAPCVILNLDLEMSTGKAAAQAAHALLSWYLALPLPEQLAWEHAGWPAAVQFIPGARFTELAAGPGAGPLIVDAGMTEIAPDTATAFVARADAGSAAASTA</sequence>
<dbReference type="AlphaFoldDB" id="A0A9X1S9S4"/>
<evidence type="ECO:0000313" key="6">
    <source>
        <dbReference type="Proteomes" id="UP000829758"/>
    </source>
</evidence>
<name>A0A9X1S9S4_9MICC</name>
<dbReference type="Gene3D" id="3.40.1490.10">
    <property type="entry name" value="Bit1"/>
    <property type="match status" value="1"/>
</dbReference>
<evidence type="ECO:0000256" key="3">
    <source>
        <dbReference type="ARBA" id="ARBA00048707"/>
    </source>
</evidence>
<comment type="catalytic activity">
    <reaction evidence="3">
        <text>an N-acyl-L-alpha-aminoacyl-tRNA + H2O = an N-acyl-L-amino acid + a tRNA + H(+)</text>
        <dbReference type="Rhea" id="RHEA:54448"/>
        <dbReference type="Rhea" id="RHEA-COMP:10123"/>
        <dbReference type="Rhea" id="RHEA-COMP:13883"/>
        <dbReference type="ChEBI" id="CHEBI:15377"/>
        <dbReference type="ChEBI" id="CHEBI:15378"/>
        <dbReference type="ChEBI" id="CHEBI:59874"/>
        <dbReference type="ChEBI" id="CHEBI:78442"/>
        <dbReference type="ChEBI" id="CHEBI:138191"/>
        <dbReference type="EC" id="3.1.1.29"/>
    </reaction>
</comment>
<dbReference type="Proteomes" id="UP001155145">
    <property type="component" value="Unassembled WGS sequence"/>
</dbReference>
<dbReference type="InterPro" id="IPR002833">
    <property type="entry name" value="PTH2"/>
</dbReference>
<evidence type="ECO:0000256" key="2">
    <source>
        <dbReference type="ARBA" id="ARBA00022801"/>
    </source>
</evidence>
<proteinExistence type="predicted"/>
<evidence type="ECO:0000313" key="4">
    <source>
        <dbReference type="EMBL" id="MCC3273448.1"/>
    </source>
</evidence>